<organism evidence="1 2">
    <name type="scientific">Actinomadura monticuli</name>
    <dbReference type="NCBI Taxonomy" id="3097367"/>
    <lineage>
        <taxon>Bacteria</taxon>
        <taxon>Bacillati</taxon>
        <taxon>Actinomycetota</taxon>
        <taxon>Actinomycetes</taxon>
        <taxon>Streptosporangiales</taxon>
        <taxon>Thermomonosporaceae</taxon>
        <taxon>Actinomadura</taxon>
    </lineage>
</organism>
<sequence length="91" mass="10617">MPIPPDALVALPRPFTARLLLNRLARALRRRGWTVDRRYAETRPMLRVFFPDAPCLGDTVTIAAGDGGWWYRSITGNCWRPARIWTWRSHR</sequence>
<keyword evidence="2" id="KW-1185">Reference proteome</keyword>
<accession>A0ABV4QQD7</accession>
<reference evidence="1 2" key="1">
    <citation type="submission" date="2023-11" db="EMBL/GenBank/DDBJ databases">
        <title>Actinomadura monticuli sp. nov., isolated from volcanic ash.</title>
        <authorList>
            <person name="Lee S.D."/>
            <person name="Yang H."/>
            <person name="Kim I.S."/>
        </authorList>
    </citation>
    <scope>NUCLEOTIDE SEQUENCE [LARGE SCALE GENOMIC DNA]</scope>
    <source>
        <strain evidence="1 2">DLS-62</strain>
    </source>
</reference>
<evidence type="ECO:0000313" key="2">
    <source>
        <dbReference type="Proteomes" id="UP001569963"/>
    </source>
</evidence>
<gene>
    <name evidence="1" type="ORF">SM611_36850</name>
</gene>
<name>A0ABV4QQD7_9ACTN</name>
<comment type="caution">
    <text evidence="1">The sequence shown here is derived from an EMBL/GenBank/DDBJ whole genome shotgun (WGS) entry which is preliminary data.</text>
</comment>
<dbReference type="RefSeq" id="WP_371955063.1">
    <property type="nucleotide sequence ID" value="NZ_JAXCEI010000032.1"/>
</dbReference>
<dbReference type="EMBL" id="JAXCEI010000032">
    <property type="protein sequence ID" value="MFA1544525.1"/>
    <property type="molecule type" value="Genomic_DNA"/>
</dbReference>
<dbReference type="Proteomes" id="UP001569963">
    <property type="component" value="Unassembled WGS sequence"/>
</dbReference>
<proteinExistence type="predicted"/>
<evidence type="ECO:0000313" key="1">
    <source>
        <dbReference type="EMBL" id="MFA1544525.1"/>
    </source>
</evidence>
<protein>
    <submittedName>
        <fullName evidence="1">Uncharacterized protein</fullName>
    </submittedName>
</protein>